<comment type="similarity">
    <text evidence="1">Belongs to the TTI2 family.</text>
</comment>
<evidence type="ECO:0000313" key="2">
    <source>
        <dbReference type="EMBL" id="QSS59942.1"/>
    </source>
</evidence>
<dbReference type="PANTHER" id="PTHR32226:SF2">
    <property type="entry name" value="TELO2-INTERACTING PROTEIN 2"/>
    <property type="match status" value="1"/>
</dbReference>
<dbReference type="GO" id="GO:0005829">
    <property type="term" value="C:cytosol"/>
    <property type="evidence" value="ECO:0007669"/>
    <property type="project" value="TreeGrafter"/>
</dbReference>
<dbReference type="InterPro" id="IPR018870">
    <property type="entry name" value="Tti2"/>
</dbReference>
<dbReference type="Proteomes" id="UP000663671">
    <property type="component" value="Chromosome 4"/>
</dbReference>
<dbReference type="AlphaFoldDB" id="A0A8A1M652"/>
<reference evidence="2" key="1">
    <citation type="submission" date="2021-01" db="EMBL/GenBank/DDBJ databases">
        <title>Chromosome-level genome assembly of a human fungal pathogen reveals clustering of transcriptionally co-regulated genes.</title>
        <authorList>
            <person name="Voorhies M."/>
            <person name="Cohen S."/>
            <person name="Shea T.P."/>
            <person name="Petrus S."/>
            <person name="Munoz J.F."/>
            <person name="Poplawski S."/>
            <person name="Goldman W.E."/>
            <person name="Michael T."/>
            <person name="Cuomo C.A."/>
            <person name="Sil A."/>
            <person name="Beyhan S."/>
        </authorList>
    </citation>
    <scope>NUCLEOTIDE SEQUENCE</scope>
    <source>
        <strain evidence="2">WU24</strain>
    </source>
</reference>
<evidence type="ECO:0000313" key="3">
    <source>
        <dbReference type="Proteomes" id="UP000663671"/>
    </source>
</evidence>
<evidence type="ECO:0000256" key="1">
    <source>
        <dbReference type="ARBA" id="ARBA00034736"/>
    </source>
</evidence>
<dbReference type="PANTHER" id="PTHR32226">
    <property type="entry name" value="TELO2-INTERACTING PROTEIN 2"/>
    <property type="match status" value="1"/>
</dbReference>
<dbReference type="GO" id="GO:0005634">
    <property type="term" value="C:nucleus"/>
    <property type="evidence" value="ECO:0007669"/>
    <property type="project" value="TreeGrafter"/>
</dbReference>
<protein>
    <submittedName>
        <fullName evidence="2">Uncharacterized protein</fullName>
    </submittedName>
</protein>
<dbReference type="SUPFAM" id="SSF48371">
    <property type="entry name" value="ARM repeat"/>
    <property type="match status" value="1"/>
</dbReference>
<proteinExistence type="inferred from homology"/>
<dbReference type="EMBL" id="CP069110">
    <property type="protein sequence ID" value="QSS59942.1"/>
    <property type="molecule type" value="Genomic_DNA"/>
</dbReference>
<dbReference type="OrthoDB" id="6417021at2759"/>
<dbReference type="Pfam" id="PF10521">
    <property type="entry name" value="Tti2"/>
    <property type="match status" value="1"/>
</dbReference>
<dbReference type="GO" id="GO:0110078">
    <property type="term" value="C:TTT Hsp90 cochaperone complex"/>
    <property type="evidence" value="ECO:0007669"/>
    <property type="project" value="InterPro"/>
</dbReference>
<accession>A0A8A1M652</accession>
<organism evidence="2 3">
    <name type="scientific">Ajellomyces capsulatus</name>
    <name type="common">Darling's disease fungus</name>
    <name type="synonym">Histoplasma capsulatum</name>
    <dbReference type="NCBI Taxonomy" id="5037"/>
    <lineage>
        <taxon>Eukaryota</taxon>
        <taxon>Fungi</taxon>
        <taxon>Dikarya</taxon>
        <taxon>Ascomycota</taxon>
        <taxon>Pezizomycotina</taxon>
        <taxon>Eurotiomycetes</taxon>
        <taxon>Eurotiomycetidae</taxon>
        <taxon>Onygenales</taxon>
        <taxon>Ajellomycetaceae</taxon>
        <taxon>Histoplasma</taxon>
    </lineage>
</organism>
<sequence length="619" mass="68498">MYQYRAVASKSLQEVDDGATYQIDTSQIKSDIRLRDLWAEISASSPSGTTLKQCEDLLLVEAVLRATKQSGTLQREDLEAARFLIFWTANVVLPTEDFTSSWENAQLVDDTKPSQPETYKLSRLRSSVGVSVLALLDSISPISNLESDDGIDVITSIAAFTCRLDPWTTEQAFDDASTILQNYESFLRSNRREEELTAVLENILRKKVKPLFSKTKTPAVTAAGRKNVHPIPQPRFDPSIFDPESKPWKFRYVYIITVLSWVIERYSPSDKFSLESQFPLLVPAILSLIDDENLSFKAKGCELLLKFLSPLEQSNSDVLQRTNLDSVFQEALYPCLLSIPTITPEAESIHLLQYAYPALFAVIRTRFSSPKVPSAPTLLRPYQTKMKHDPDSQKRLESLTRLLRHGILHSYHHTSNPRPIENTSISSYPYPRLSALLLSQLPPALSELGIHTTKHLQDLVPTISAALSNPFGTAFPPLLAAAAEAARALVLNAWPRVWRWRAELLGGLCACWLHIADDLVDIGISASGDGDSGGGGGQTVVLLQLQCALKVVVAVLRIAIEENVVAAAEEGGNGTGGRDGDQGGREEETIDVDREFGKLVQGDDRLRELLIGNECFDAQ</sequence>
<dbReference type="InterPro" id="IPR016024">
    <property type="entry name" value="ARM-type_fold"/>
</dbReference>
<dbReference type="VEuPathDB" id="FungiDB:I7I51_04738"/>
<name>A0A8A1M652_AJECA</name>
<gene>
    <name evidence="2" type="ORF">I7I51_04738</name>
</gene>